<evidence type="ECO:0000256" key="1">
    <source>
        <dbReference type="ARBA" id="ARBA00004429"/>
    </source>
</evidence>
<keyword evidence="3 8" id="KW-0812">Transmembrane</keyword>
<dbReference type="InterPro" id="IPR002898">
    <property type="entry name" value="MotA_ExbB_proton_chnl"/>
</dbReference>
<feature type="transmembrane region" description="Helical" evidence="8">
    <location>
        <begin position="127"/>
        <end position="149"/>
    </location>
</feature>
<feature type="transmembrane region" description="Helical" evidence="8">
    <location>
        <begin position="21"/>
        <end position="41"/>
    </location>
</feature>
<evidence type="ECO:0000256" key="6">
    <source>
        <dbReference type="RuleBase" id="RU004057"/>
    </source>
</evidence>
<keyword evidence="5 8" id="KW-0472">Membrane</keyword>
<sequence length="439" mass="50189">MPNQDFTDLVLPKAQAGRSGLVFFKIIFLPLIIYIFALLAYCKIINFSIGLHTIVMMSVIFIFALIFSRHSAEFAYTLFVSKSDDFKTSLKEFIISHLLEFGGVKKANAKFDDFLDGYTKDFRNDNLAAIGVAVFPMLGILGTFISIAISMPSFSSSTSGELEKEIGVLLNGVGTAFYVSIYGIFLALWWMFFERIGMSKFERFANEQKQLSYQFFWQKEELEQQYMSTSVSHYAGFEKIFARIGNEEFFNRLDDTIEAKFNTFKELENLERKIIGEAKVGFDENVGLLAKISSRQDEFLAIHSSILKALVALNTTIKESQTQFVHQHTKISEIAQNRADSFERSLIKFNADLKTLELSLKNFAVKILDEQDMAMKSFRDSIFQGAQAFNAIYQQEIRSNGREKEREVLIAELKKSISEIDEEANRIIKNLENIKDEVK</sequence>
<keyword evidence="4 8" id="KW-1133">Transmembrane helix</keyword>
<evidence type="ECO:0000259" key="9">
    <source>
        <dbReference type="Pfam" id="PF01618"/>
    </source>
</evidence>
<keyword evidence="6" id="KW-0653">Protein transport</keyword>
<comment type="caution">
    <text evidence="10">The sequence shown here is derived from an EMBL/GenBank/DDBJ whole genome shotgun (WGS) entry which is preliminary data.</text>
</comment>
<feature type="domain" description="MotA/TolQ/ExbB proton channel" evidence="9">
    <location>
        <begin position="124"/>
        <end position="207"/>
    </location>
</feature>
<evidence type="ECO:0000256" key="8">
    <source>
        <dbReference type="SAM" id="Phobius"/>
    </source>
</evidence>
<dbReference type="RefSeq" id="WP_212140334.1">
    <property type="nucleotide sequence ID" value="NZ_JAGSSW010000003.1"/>
</dbReference>
<feature type="transmembrane region" description="Helical" evidence="8">
    <location>
        <begin position="47"/>
        <end position="67"/>
    </location>
</feature>
<protein>
    <submittedName>
        <fullName evidence="10">MotA/TolQ/ExbB proton channel family protein</fullName>
    </submittedName>
</protein>
<keyword evidence="2" id="KW-1003">Cell membrane</keyword>
<accession>A0ABS5HHT1</accession>
<dbReference type="Pfam" id="PF01618">
    <property type="entry name" value="MotA_ExbB"/>
    <property type="match status" value="1"/>
</dbReference>
<evidence type="ECO:0000256" key="4">
    <source>
        <dbReference type="ARBA" id="ARBA00022989"/>
    </source>
</evidence>
<name>A0ABS5HHT1_9BACT</name>
<evidence type="ECO:0000256" key="3">
    <source>
        <dbReference type="ARBA" id="ARBA00022692"/>
    </source>
</evidence>
<evidence type="ECO:0000256" key="5">
    <source>
        <dbReference type="ARBA" id="ARBA00023136"/>
    </source>
</evidence>
<reference evidence="10 11" key="1">
    <citation type="submission" date="2021-04" db="EMBL/GenBank/DDBJ databases">
        <title>Molecular and phenotypic characterization and identification of bacterial isolates recovered from the Anatolian ground squirrels (Spermophilus xanthoprymnus) and which have the potential to form a new species in the Campylobacter genus.</title>
        <authorList>
            <person name="Aydin F."/>
            <person name="Abay S."/>
            <person name="Kayman T."/>
            <person name="Karakaya E."/>
            <person name="Mustak H.K."/>
            <person name="Mustak I.B."/>
            <person name="Bilgin N."/>
            <person name="Duzler A."/>
            <person name="Sahin O."/>
            <person name="Guran O."/>
            <person name="Saticioglu I.B."/>
        </authorList>
    </citation>
    <scope>NUCLEOTIDE SEQUENCE [LARGE SCALE GENOMIC DNA]</scope>
    <source>
        <strain evidence="11">faydin-G24</strain>
    </source>
</reference>
<evidence type="ECO:0000313" key="10">
    <source>
        <dbReference type="EMBL" id="MBR8463834.1"/>
    </source>
</evidence>
<evidence type="ECO:0000256" key="7">
    <source>
        <dbReference type="SAM" id="Coils"/>
    </source>
</evidence>
<keyword evidence="6" id="KW-0813">Transport</keyword>
<proteinExistence type="inferred from homology"/>
<gene>
    <name evidence="10" type="ORF">KDD93_04490</name>
</gene>
<feature type="coiled-coil region" evidence="7">
    <location>
        <begin position="410"/>
        <end position="437"/>
    </location>
</feature>
<keyword evidence="11" id="KW-1185">Reference proteome</keyword>
<dbReference type="Proteomes" id="UP000682951">
    <property type="component" value="Unassembled WGS sequence"/>
</dbReference>
<keyword evidence="7" id="KW-0175">Coiled coil</keyword>
<organism evidence="10 11">
    <name type="scientific">Campylobacter anatolicus</name>
    <dbReference type="NCBI Taxonomy" id="2829105"/>
    <lineage>
        <taxon>Bacteria</taxon>
        <taxon>Pseudomonadati</taxon>
        <taxon>Campylobacterota</taxon>
        <taxon>Epsilonproteobacteria</taxon>
        <taxon>Campylobacterales</taxon>
        <taxon>Campylobacteraceae</taxon>
        <taxon>Campylobacter</taxon>
    </lineage>
</organism>
<comment type="subcellular location">
    <subcellularLocation>
        <location evidence="1">Cell inner membrane</location>
        <topology evidence="1">Multi-pass membrane protein</topology>
    </subcellularLocation>
    <subcellularLocation>
        <location evidence="6">Membrane</location>
        <topology evidence="6">Multi-pass membrane protein</topology>
    </subcellularLocation>
</comment>
<comment type="similarity">
    <text evidence="6">Belongs to the exbB/tolQ family.</text>
</comment>
<evidence type="ECO:0000313" key="11">
    <source>
        <dbReference type="Proteomes" id="UP000682951"/>
    </source>
</evidence>
<feature type="transmembrane region" description="Helical" evidence="8">
    <location>
        <begin position="169"/>
        <end position="193"/>
    </location>
</feature>
<evidence type="ECO:0000256" key="2">
    <source>
        <dbReference type="ARBA" id="ARBA00022475"/>
    </source>
</evidence>
<dbReference type="EMBL" id="JAGSSW010000003">
    <property type="protein sequence ID" value="MBR8463834.1"/>
    <property type="molecule type" value="Genomic_DNA"/>
</dbReference>